<comment type="caution">
    <text evidence="4">The sequence shown here is derived from an EMBL/GenBank/DDBJ whole genome shotgun (WGS) entry which is preliminary data.</text>
</comment>
<evidence type="ECO:0000313" key="5">
    <source>
        <dbReference type="Proteomes" id="UP001205063"/>
    </source>
</evidence>
<dbReference type="Proteomes" id="UP001205063">
    <property type="component" value="Unassembled WGS sequence"/>
</dbReference>
<feature type="transmembrane region" description="Helical" evidence="2">
    <location>
        <begin position="997"/>
        <end position="1016"/>
    </location>
</feature>
<name>A0AAW5KD10_9FIRM</name>
<accession>A0AAW5KD10</accession>
<evidence type="ECO:0000256" key="3">
    <source>
        <dbReference type="SAM" id="SignalP"/>
    </source>
</evidence>
<organism evidence="4 5">
    <name type="scientific">Bittarella massiliensis</name>
    <name type="common">ex Durand et al. 2017</name>
    <dbReference type="NCBI Taxonomy" id="1720313"/>
    <lineage>
        <taxon>Bacteria</taxon>
        <taxon>Bacillati</taxon>
        <taxon>Bacillota</taxon>
        <taxon>Clostridia</taxon>
        <taxon>Eubacteriales</taxon>
        <taxon>Oscillospiraceae</taxon>
        <taxon>Bittarella (ex Durand et al. 2017)</taxon>
    </lineage>
</organism>
<feature type="transmembrane region" description="Helical" evidence="2">
    <location>
        <begin position="1050"/>
        <end position="1067"/>
    </location>
</feature>
<proteinExistence type="predicted"/>
<feature type="signal peptide" evidence="3">
    <location>
        <begin position="1"/>
        <end position="39"/>
    </location>
</feature>
<reference evidence="4" key="1">
    <citation type="submission" date="2022-06" db="EMBL/GenBank/DDBJ databases">
        <title>Isolation of gut microbiota from human fecal samples.</title>
        <authorList>
            <person name="Pamer E.G."/>
            <person name="Barat B."/>
            <person name="Waligurski E."/>
            <person name="Medina S."/>
            <person name="Paddock L."/>
            <person name="Mostad J."/>
        </authorList>
    </citation>
    <scope>NUCLEOTIDE SEQUENCE</scope>
    <source>
        <strain evidence="4">DFI.7.96</strain>
    </source>
</reference>
<feature type="chain" id="PRO_5043621914" description="DUF5011 domain-containing protein" evidence="3">
    <location>
        <begin position="40"/>
        <end position="1081"/>
    </location>
</feature>
<sequence>MRQQKRAKRRGGQALAASLAALTLLGTLSLTGGRGTAGAAGETTDQFIGATDLKQVFAWSNVSGFVGEKYGIHGNDVFLSDASVWTPHGSNPALKTSISQALSKGELSLQSDWTVDVDFNMIMTDLTTGSEHISFPFHIPGAQIISLLVWKVNGDYQMAFHTYSGPGQFKEVVAERKLSSRYFDQTSKLKLQYDSQAKLISATLINGYGETATLSADPYTILPADTTKVKLNIGGGVDFPKDSVYPGGFELSMHFNSAAYTRYYPEFVETKLLKADGSAFDEGEVPVDGDTVVVQATVKNINKNADGQAIPCTLKLLQGNKDYPTAGIVPLTKAEGQEIKANGTAVDAGTDIANAGIPFKMTGAGNNVITYRAKIQNPTGAAVTVGQAMADTFFQSRCYSKAELVPAVELVPFDPNAEPEPDKPTPVPGTDYHYTRTPANENGWNRGPVEVTFCPGTFDQFHIKKGTDLEATLDSTTPQKQYAEETGGISVTYQARDSGSGAVSTTASDTIRVDVTAPALTAASGDLTLTDSLSGVWKLERQNPATKAWETVQAFALTDGSGAATQTVAPAKNGLYRALDAAGNPSAPLAVTVSDPPSVDPADPDQPGPNGPETQTDEEGLVHAVYTDRITQLVTDPPAFGGTLTADKLREIIASRYTFGAGSATLAMTRDGRDISAVGLPTTAPGACLGSYTVTDADGNTTTLQLTYAFVEKPKPPAILPTDPEDPPQGPQEVIDPDNTVHHTYTDRVTELIADPPAHGGRFTRSDALQYIRDHYDFAAQGSSLVDHTLRMEQGGAPVEGISTAVPGSCLITYTVKDRGGNTTTLVITYAFAQRTEPPVIEPADPQRPLPAPEEAVDKGGAVHHSYRESVTEPVAYPPAFDGTLTAEKALAWVRQNHHILPGGAGLGEEGLTLSQNGQDITSQGFATDRAGSCLITYRVSDEKGNTATLYLTYTLTDGSASGDVTPLPDGGNGRGQGGGEGTGPYTGEGAPISSCGLHWLALLVGAVALLYALLLRGRERLRWWDNLALLAAGGFEGLVLLLARCPLDLPAVVLGAFLVALAALLAESAGRQAEDRPLRQ</sequence>
<keyword evidence="2" id="KW-1133">Transmembrane helix</keyword>
<dbReference type="AlphaFoldDB" id="A0AAW5KD10"/>
<feature type="compositionally biased region" description="Gly residues" evidence="1">
    <location>
        <begin position="971"/>
        <end position="987"/>
    </location>
</feature>
<evidence type="ECO:0000256" key="1">
    <source>
        <dbReference type="SAM" id="MobiDB-lite"/>
    </source>
</evidence>
<feature type="region of interest" description="Disordered" evidence="1">
    <location>
        <begin position="962"/>
        <end position="987"/>
    </location>
</feature>
<keyword evidence="2" id="KW-0472">Membrane</keyword>
<gene>
    <name evidence="4" type="ORF">NE646_09025</name>
</gene>
<keyword evidence="3" id="KW-0732">Signal</keyword>
<feature type="transmembrane region" description="Helical" evidence="2">
    <location>
        <begin position="1028"/>
        <end position="1044"/>
    </location>
</feature>
<protein>
    <recommendedName>
        <fullName evidence="6">DUF5011 domain-containing protein</fullName>
    </recommendedName>
</protein>
<keyword evidence="2" id="KW-0812">Transmembrane</keyword>
<evidence type="ECO:0008006" key="6">
    <source>
        <dbReference type="Google" id="ProtNLM"/>
    </source>
</evidence>
<dbReference type="RefSeq" id="WP_256136258.1">
    <property type="nucleotide sequence ID" value="NZ_JANGAB010000004.1"/>
</dbReference>
<feature type="region of interest" description="Disordered" evidence="1">
    <location>
        <begin position="587"/>
        <end position="619"/>
    </location>
</feature>
<evidence type="ECO:0000313" key="4">
    <source>
        <dbReference type="EMBL" id="MCQ4949807.1"/>
    </source>
</evidence>
<evidence type="ECO:0000256" key="2">
    <source>
        <dbReference type="SAM" id="Phobius"/>
    </source>
</evidence>
<dbReference type="EMBL" id="JANGAB010000004">
    <property type="protein sequence ID" value="MCQ4949807.1"/>
    <property type="molecule type" value="Genomic_DNA"/>
</dbReference>